<dbReference type="InterPro" id="IPR012337">
    <property type="entry name" value="RNaseH-like_sf"/>
</dbReference>
<proteinExistence type="predicted"/>
<accession>A0A7G9Z039</accession>
<keyword evidence="1" id="KW-0175">Coiled coil</keyword>
<name>A0A7G9Z039_9EURY</name>
<reference evidence="2" key="1">
    <citation type="submission" date="2020-06" db="EMBL/GenBank/DDBJ databases">
        <title>Unique genomic features of the anaerobic methanotrophic archaea.</title>
        <authorList>
            <person name="Chadwick G.L."/>
            <person name="Skennerton C.T."/>
            <person name="Laso-Perez R."/>
            <person name="Leu A.O."/>
            <person name="Speth D.R."/>
            <person name="Yu H."/>
            <person name="Morgan-Lang C."/>
            <person name="Hatzenpichler R."/>
            <person name="Goudeau D."/>
            <person name="Malmstrom R."/>
            <person name="Brazelton W.J."/>
            <person name="Woyke T."/>
            <person name="Hallam S.J."/>
            <person name="Tyson G.W."/>
            <person name="Wegener G."/>
            <person name="Boetius A."/>
            <person name="Orphan V."/>
        </authorList>
    </citation>
    <scope>NUCLEOTIDE SEQUENCE</scope>
</reference>
<protein>
    <submittedName>
        <fullName evidence="2">Uncharacterized protein</fullName>
    </submittedName>
</protein>
<sequence>MLGRVMNCLEQVFVHDGQGHPLYFQTFNGHADLGKNALRMMDKISEYLRNTTINQFTVNRILIMDAAGNGVKTLRELSDSGYYFITMLDSNQFNERKVKSVSGEKRYDYGDAHLVDCTVELEDSNDKGYIFETRAVQVSWDNGRTSILITSVPEALFPTDNVVKSYFDRWPAQELDFKDVKGGVNLHRVVGYGKKLVDNKKVLEKIELLQGQINELERELEAPLNEIRGIEKDLQSRISEERIYREKSTVVKGERKLSKLDAEILKRIQKEINSLKRKIKKIEKGHETPFRSLKKKKAELARIIDKKKIYRVDVELDQIMTCSRISFANICAYLLDECFGGEKMTLQRLFETIFDLRGKVKVENGQRNVFIERNPKQKDIMRKLGLAFSVINRMGIEDIKECVYNFELV</sequence>
<evidence type="ECO:0000256" key="1">
    <source>
        <dbReference type="SAM" id="Coils"/>
    </source>
</evidence>
<organism evidence="2">
    <name type="scientific">Candidatus Methanophagaceae archaeon ANME-1 ERB6</name>
    <dbReference type="NCBI Taxonomy" id="2759912"/>
    <lineage>
        <taxon>Archaea</taxon>
        <taxon>Methanobacteriati</taxon>
        <taxon>Methanobacteriota</taxon>
        <taxon>Stenosarchaea group</taxon>
        <taxon>Methanomicrobia</taxon>
        <taxon>Candidatus Methanophagales</taxon>
        <taxon>Candidatus Methanophagaceae</taxon>
    </lineage>
</organism>
<dbReference type="SUPFAM" id="SSF53098">
    <property type="entry name" value="Ribonuclease H-like"/>
    <property type="match status" value="1"/>
</dbReference>
<evidence type="ECO:0000313" key="2">
    <source>
        <dbReference type="EMBL" id="QNO53623.1"/>
    </source>
</evidence>
<dbReference type="EMBL" id="MT631547">
    <property type="protein sequence ID" value="QNO53623.1"/>
    <property type="molecule type" value="Genomic_DNA"/>
</dbReference>
<gene>
    <name evidence="2" type="ORF">NGENPBHE_00023</name>
</gene>
<dbReference type="AlphaFoldDB" id="A0A7G9Z039"/>
<feature type="coiled-coil region" evidence="1">
    <location>
        <begin position="199"/>
        <end position="233"/>
    </location>
</feature>